<evidence type="ECO:0000256" key="1">
    <source>
        <dbReference type="SAM" id="Phobius"/>
    </source>
</evidence>
<keyword evidence="1" id="KW-1133">Transmembrane helix</keyword>
<reference evidence="2 3" key="1">
    <citation type="journal article" date="2019" name="Commun. Biol.">
        <title>The bagworm genome reveals a unique fibroin gene that provides high tensile strength.</title>
        <authorList>
            <person name="Kono N."/>
            <person name="Nakamura H."/>
            <person name="Ohtoshi R."/>
            <person name="Tomita M."/>
            <person name="Numata K."/>
            <person name="Arakawa K."/>
        </authorList>
    </citation>
    <scope>NUCLEOTIDE SEQUENCE [LARGE SCALE GENOMIC DNA]</scope>
</reference>
<keyword evidence="3" id="KW-1185">Reference proteome</keyword>
<accession>A0A4C1WGW8</accession>
<organism evidence="2 3">
    <name type="scientific">Eumeta variegata</name>
    <name type="common">Bagworm moth</name>
    <name type="synonym">Eumeta japonica</name>
    <dbReference type="NCBI Taxonomy" id="151549"/>
    <lineage>
        <taxon>Eukaryota</taxon>
        <taxon>Metazoa</taxon>
        <taxon>Ecdysozoa</taxon>
        <taxon>Arthropoda</taxon>
        <taxon>Hexapoda</taxon>
        <taxon>Insecta</taxon>
        <taxon>Pterygota</taxon>
        <taxon>Neoptera</taxon>
        <taxon>Endopterygota</taxon>
        <taxon>Lepidoptera</taxon>
        <taxon>Glossata</taxon>
        <taxon>Ditrysia</taxon>
        <taxon>Tineoidea</taxon>
        <taxon>Psychidae</taxon>
        <taxon>Oiketicinae</taxon>
        <taxon>Eumeta</taxon>
    </lineage>
</organism>
<evidence type="ECO:0000313" key="3">
    <source>
        <dbReference type="Proteomes" id="UP000299102"/>
    </source>
</evidence>
<keyword evidence="1" id="KW-0472">Membrane</keyword>
<evidence type="ECO:0000313" key="2">
    <source>
        <dbReference type="EMBL" id="GBP49377.1"/>
    </source>
</evidence>
<proteinExistence type="predicted"/>
<comment type="caution">
    <text evidence="2">The sequence shown here is derived from an EMBL/GenBank/DDBJ whole genome shotgun (WGS) entry which is preliminary data.</text>
</comment>
<dbReference type="AlphaFoldDB" id="A0A4C1WGW8"/>
<feature type="transmembrane region" description="Helical" evidence="1">
    <location>
        <begin position="116"/>
        <end position="132"/>
    </location>
</feature>
<gene>
    <name evidence="2" type="ORF">EVAR_24682_1</name>
</gene>
<dbReference type="Proteomes" id="UP000299102">
    <property type="component" value="Unassembled WGS sequence"/>
</dbReference>
<feature type="transmembrane region" description="Helical" evidence="1">
    <location>
        <begin position="144"/>
        <end position="169"/>
    </location>
</feature>
<dbReference type="OrthoDB" id="407509at2759"/>
<sequence>MYSGAQRRKSLKSTCPQCDEIRMRTWSLNAGLLNELKVTQRAMERDILRVSLGKGRATSLLEPIATGGKRSRVAITNWTQQDRQKKKMAILQNCCGFLDLRTGSLIIGYLQLASETFLVVLFVTLLAVSAAVSSHPGDDKDWALAMMALTVSILVLLLPMLALTLLFIIGVHTV</sequence>
<dbReference type="EMBL" id="BGZK01000543">
    <property type="protein sequence ID" value="GBP49377.1"/>
    <property type="molecule type" value="Genomic_DNA"/>
</dbReference>
<protein>
    <submittedName>
        <fullName evidence="2">Uncharacterized protein</fullName>
    </submittedName>
</protein>
<keyword evidence="1" id="KW-0812">Transmembrane</keyword>
<name>A0A4C1WGW8_EUMVA</name>